<keyword evidence="4 5" id="KW-0862">Zinc</keyword>
<dbReference type="PANTHER" id="PTHR12547">
    <property type="entry name" value="CCCH ZINC FINGER/TIS11-RELATED"/>
    <property type="match status" value="1"/>
</dbReference>
<accession>A0A146KG28</accession>
<feature type="zinc finger region" description="C3H1-type" evidence="5">
    <location>
        <begin position="4"/>
        <end position="32"/>
    </location>
</feature>
<dbReference type="PROSITE" id="PS50103">
    <property type="entry name" value="ZF_C3H1"/>
    <property type="match status" value="2"/>
</dbReference>
<evidence type="ECO:0000256" key="3">
    <source>
        <dbReference type="ARBA" id="ARBA00022771"/>
    </source>
</evidence>
<dbReference type="InterPro" id="IPR036855">
    <property type="entry name" value="Znf_CCCH_sf"/>
</dbReference>
<keyword evidence="1 5" id="KW-0479">Metal-binding</keyword>
<feature type="domain" description="C3H1-type" evidence="6">
    <location>
        <begin position="4"/>
        <end position="32"/>
    </location>
</feature>
<gene>
    <name evidence="7" type="ORF">TPC1_11275</name>
</gene>
<evidence type="ECO:0000256" key="4">
    <source>
        <dbReference type="ARBA" id="ARBA00022833"/>
    </source>
</evidence>
<feature type="domain" description="C3H1-type" evidence="6">
    <location>
        <begin position="41"/>
        <end position="69"/>
    </location>
</feature>
<dbReference type="SMART" id="SM00356">
    <property type="entry name" value="ZnF_C3H1"/>
    <property type="match status" value="2"/>
</dbReference>
<keyword evidence="3 5" id="KW-0863">Zinc-finger</keyword>
<sequence>EPQTAKTEICNCWLEFDACPYGDKCTFAHGFQQLQHRTDRQKQNELCKSYQFEGVCYYGKRCKFHHDQVFTGKTEQPCFSMIHKDYMIKQESFDLTQPAKNDINKVLKEEEKQFCLGEPDLAFKTVEEKQDSLEQVLKQFLC</sequence>
<dbReference type="PANTHER" id="PTHR12547:SF18">
    <property type="entry name" value="PROTEIN TIS11"/>
    <property type="match status" value="1"/>
</dbReference>
<proteinExistence type="predicted"/>
<dbReference type="InterPro" id="IPR041367">
    <property type="entry name" value="Znf-CCCH_4"/>
</dbReference>
<keyword evidence="2" id="KW-0677">Repeat</keyword>
<dbReference type="GO" id="GO:0003729">
    <property type="term" value="F:mRNA binding"/>
    <property type="evidence" value="ECO:0007669"/>
    <property type="project" value="InterPro"/>
</dbReference>
<dbReference type="Gene3D" id="4.10.1000.10">
    <property type="entry name" value="Zinc finger, CCCH-type"/>
    <property type="match status" value="2"/>
</dbReference>
<dbReference type="SUPFAM" id="SSF90229">
    <property type="entry name" value="CCCH zinc finger"/>
    <property type="match status" value="2"/>
</dbReference>
<feature type="non-terminal residue" evidence="7">
    <location>
        <position position="1"/>
    </location>
</feature>
<evidence type="ECO:0000259" key="6">
    <source>
        <dbReference type="PROSITE" id="PS50103"/>
    </source>
</evidence>
<dbReference type="Pfam" id="PF00642">
    <property type="entry name" value="zf-CCCH"/>
    <property type="match status" value="1"/>
</dbReference>
<feature type="zinc finger region" description="C3H1-type" evidence="5">
    <location>
        <begin position="41"/>
        <end position="69"/>
    </location>
</feature>
<evidence type="ECO:0000313" key="7">
    <source>
        <dbReference type="EMBL" id="JAP95653.1"/>
    </source>
</evidence>
<dbReference type="InterPro" id="IPR000571">
    <property type="entry name" value="Znf_CCCH"/>
</dbReference>
<evidence type="ECO:0000256" key="5">
    <source>
        <dbReference type="PROSITE-ProRule" id="PRU00723"/>
    </source>
</evidence>
<dbReference type="Pfam" id="PF18044">
    <property type="entry name" value="zf-CCCH_4"/>
    <property type="match status" value="1"/>
</dbReference>
<dbReference type="GO" id="GO:0008270">
    <property type="term" value="F:zinc ion binding"/>
    <property type="evidence" value="ECO:0007669"/>
    <property type="project" value="UniProtKB-KW"/>
</dbReference>
<organism evidence="7">
    <name type="scientific">Trepomonas sp. PC1</name>
    <dbReference type="NCBI Taxonomy" id="1076344"/>
    <lineage>
        <taxon>Eukaryota</taxon>
        <taxon>Metamonada</taxon>
        <taxon>Diplomonadida</taxon>
        <taxon>Hexamitidae</taxon>
        <taxon>Hexamitinae</taxon>
        <taxon>Trepomonas</taxon>
    </lineage>
</organism>
<evidence type="ECO:0000256" key="2">
    <source>
        <dbReference type="ARBA" id="ARBA00022737"/>
    </source>
</evidence>
<name>A0A146KG28_9EUKA</name>
<dbReference type="InterPro" id="IPR045877">
    <property type="entry name" value="ZFP36-like"/>
</dbReference>
<protein>
    <submittedName>
        <fullName evidence="7">Zinc finger domain-containing protein</fullName>
    </submittedName>
</protein>
<dbReference type="EMBL" id="GDID01000953">
    <property type="protein sequence ID" value="JAP95653.1"/>
    <property type="molecule type" value="Transcribed_RNA"/>
</dbReference>
<dbReference type="AlphaFoldDB" id="A0A146KG28"/>
<reference evidence="7" key="1">
    <citation type="submission" date="2015-07" db="EMBL/GenBank/DDBJ databases">
        <title>Adaptation to a free-living lifestyle via gene acquisitions in the diplomonad Trepomonas sp. PC1.</title>
        <authorList>
            <person name="Xu F."/>
            <person name="Jerlstrom-Hultqvist J."/>
            <person name="Kolisko M."/>
            <person name="Simpson A.G.B."/>
            <person name="Roger A.J."/>
            <person name="Svard S.G."/>
            <person name="Andersson J.O."/>
        </authorList>
    </citation>
    <scope>NUCLEOTIDE SEQUENCE</scope>
    <source>
        <strain evidence="7">PC1</strain>
    </source>
</reference>
<evidence type="ECO:0000256" key="1">
    <source>
        <dbReference type="ARBA" id="ARBA00022723"/>
    </source>
</evidence>